<name>A0A1M5X019_9BURK</name>
<evidence type="ECO:0000313" key="2">
    <source>
        <dbReference type="EMBL" id="SHH92962.1"/>
    </source>
</evidence>
<feature type="domain" description="Glyoxalase-like" evidence="1">
    <location>
        <begin position="6"/>
        <end position="177"/>
    </location>
</feature>
<evidence type="ECO:0000259" key="1">
    <source>
        <dbReference type="Pfam" id="PF13468"/>
    </source>
</evidence>
<dbReference type="Pfam" id="PF13468">
    <property type="entry name" value="Glyoxalase_3"/>
    <property type="match status" value="1"/>
</dbReference>
<gene>
    <name evidence="2" type="ORF">SAMN04488135_10661</name>
</gene>
<organism evidence="2 3">
    <name type="scientific">Pollutimonas bauzanensis</name>
    <dbReference type="NCBI Taxonomy" id="658167"/>
    <lineage>
        <taxon>Bacteria</taxon>
        <taxon>Pseudomonadati</taxon>
        <taxon>Pseudomonadota</taxon>
        <taxon>Betaproteobacteria</taxon>
        <taxon>Burkholderiales</taxon>
        <taxon>Alcaligenaceae</taxon>
        <taxon>Pollutimonas</taxon>
    </lineage>
</organism>
<dbReference type="InterPro" id="IPR029068">
    <property type="entry name" value="Glyas_Bleomycin-R_OHBP_Dase"/>
</dbReference>
<dbReference type="InterPro" id="IPR025870">
    <property type="entry name" value="Glyoxalase-like_dom"/>
</dbReference>
<dbReference type="EMBL" id="FQXE01000006">
    <property type="protein sequence ID" value="SHH92962.1"/>
    <property type="molecule type" value="Genomic_DNA"/>
</dbReference>
<evidence type="ECO:0000313" key="3">
    <source>
        <dbReference type="Proteomes" id="UP000184226"/>
    </source>
</evidence>
<dbReference type="AlphaFoldDB" id="A0A1M5X019"/>
<dbReference type="Proteomes" id="UP000184226">
    <property type="component" value="Unassembled WGS sequence"/>
</dbReference>
<protein>
    <submittedName>
        <fullName evidence="2">Glyoxalase-like domain-containing protein</fullName>
    </submittedName>
</protein>
<sequence>MLQSRIDHIVVTAPSLTQGRDYLRQALGVEPQAGGEHPGMGTHNCLLRLGDDLYLEVIAADPQAPAPPRPRWFQLDDAHWNSRPQLATWVVRSNDIYGAAQAASPLAPGAVQAMTRAGLDWLITIPEDGALALQGAAPALIQWRTQAHPASGMQDAGCSLIRLEAFHPQAAMLSGMLDSIGFEGRFAAFPLEQGRQPYLIAHIQTPAGPRRLGGI</sequence>
<proteinExistence type="predicted"/>
<dbReference type="STRING" id="658167.SAMN04488135_10661"/>
<dbReference type="SUPFAM" id="SSF54593">
    <property type="entry name" value="Glyoxalase/Bleomycin resistance protein/Dihydroxybiphenyl dioxygenase"/>
    <property type="match status" value="1"/>
</dbReference>
<dbReference type="OrthoDB" id="5801364at2"/>
<dbReference type="Gene3D" id="3.10.180.10">
    <property type="entry name" value="2,3-Dihydroxybiphenyl 1,2-Dioxygenase, domain 1"/>
    <property type="match status" value="1"/>
</dbReference>
<dbReference type="RefSeq" id="WP_073103509.1">
    <property type="nucleotide sequence ID" value="NZ_FQXE01000006.1"/>
</dbReference>
<keyword evidence="3" id="KW-1185">Reference proteome</keyword>
<reference evidence="2 3" key="1">
    <citation type="submission" date="2016-11" db="EMBL/GenBank/DDBJ databases">
        <authorList>
            <person name="Jaros S."/>
            <person name="Januszkiewicz K."/>
            <person name="Wedrychowicz H."/>
        </authorList>
    </citation>
    <scope>NUCLEOTIDE SEQUENCE [LARGE SCALE GENOMIC DNA]</scope>
    <source>
        <strain evidence="2 3">CGMCC 1.10190</strain>
    </source>
</reference>
<accession>A0A1M5X019</accession>